<dbReference type="SMART" id="SM00349">
    <property type="entry name" value="KRAB"/>
    <property type="match status" value="1"/>
</dbReference>
<evidence type="ECO:0000256" key="1">
    <source>
        <dbReference type="SAM" id="MobiDB-lite"/>
    </source>
</evidence>
<dbReference type="PANTHER" id="PTHR23232">
    <property type="entry name" value="KRAB DOMAIN C2H2 ZINC FINGER"/>
    <property type="match status" value="1"/>
</dbReference>
<feature type="domain" description="KRAB" evidence="2">
    <location>
        <begin position="11"/>
        <end position="86"/>
    </location>
</feature>
<accession>A0A6P8SDW3</accession>
<evidence type="ECO:0000313" key="3">
    <source>
        <dbReference type="Proteomes" id="UP000515159"/>
    </source>
</evidence>
<dbReference type="AlphaFoldDB" id="A0A6P8SDW3"/>
<dbReference type="GO" id="GO:0006355">
    <property type="term" value="P:regulation of DNA-templated transcription"/>
    <property type="evidence" value="ECO:0007669"/>
    <property type="project" value="InterPro"/>
</dbReference>
<reference evidence="4" key="1">
    <citation type="submission" date="2025-08" db="UniProtKB">
        <authorList>
            <consortium name="RefSeq"/>
        </authorList>
    </citation>
    <scope>IDENTIFICATION</scope>
</reference>
<dbReference type="PANTHER" id="PTHR23232:SF118">
    <property type="entry name" value="ZINC FINGER PROTEIN 746"/>
    <property type="match status" value="1"/>
</dbReference>
<dbReference type="InterPro" id="IPR050169">
    <property type="entry name" value="Krueppel_C2H2_ZnF"/>
</dbReference>
<protein>
    <submittedName>
        <fullName evidence="4">Zinc finger protein 282-like isoform X2</fullName>
    </submittedName>
</protein>
<gene>
    <name evidence="4" type="primary">LOC117367704</name>
</gene>
<dbReference type="PROSITE" id="PS50805">
    <property type="entry name" value="KRAB"/>
    <property type="match status" value="1"/>
</dbReference>
<dbReference type="Proteomes" id="UP000515159">
    <property type="component" value="Chromosome 10"/>
</dbReference>
<dbReference type="Pfam" id="PF01352">
    <property type="entry name" value="KRAB"/>
    <property type="match status" value="1"/>
</dbReference>
<dbReference type="InterPro" id="IPR001909">
    <property type="entry name" value="KRAB"/>
</dbReference>
<organism evidence="3 4">
    <name type="scientific">Geotrypetes seraphini</name>
    <name type="common">Gaboon caecilian</name>
    <name type="synonym">Caecilia seraphini</name>
    <dbReference type="NCBI Taxonomy" id="260995"/>
    <lineage>
        <taxon>Eukaryota</taxon>
        <taxon>Metazoa</taxon>
        <taxon>Chordata</taxon>
        <taxon>Craniata</taxon>
        <taxon>Vertebrata</taxon>
        <taxon>Euteleostomi</taxon>
        <taxon>Amphibia</taxon>
        <taxon>Gymnophiona</taxon>
        <taxon>Geotrypetes</taxon>
    </lineage>
</organism>
<evidence type="ECO:0000259" key="2">
    <source>
        <dbReference type="PROSITE" id="PS50805"/>
    </source>
</evidence>
<sequence>MAAPISDLASVIFHDVAVYFSSEEWEILTDWQKELYKNVMREIHGTLVALATSYPSVKPDIYLRIEREDTACPWTQQDSGCPVFDPKLSLWIKQENVMFSDEEQILEKEEGNKSLSSSHIGSPAVEPDLPQLMKWEKDPSPAGQQNLAESLGAPGTARPSAQPEVPQENKQQERPHLQTRCNSEGKKCLSKPLLWLTPRGRALQRCRQGCRRGKRPPSAWS</sequence>
<dbReference type="SUPFAM" id="SSF109640">
    <property type="entry name" value="KRAB domain (Kruppel-associated box)"/>
    <property type="match status" value="1"/>
</dbReference>
<dbReference type="GeneID" id="117367704"/>
<name>A0A6P8SDW3_GEOSA</name>
<proteinExistence type="predicted"/>
<feature type="region of interest" description="Disordered" evidence="1">
    <location>
        <begin position="133"/>
        <end position="184"/>
    </location>
</feature>
<dbReference type="InterPro" id="IPR036051">
    <property type="entry name" value="KRAB_dom_sf"/>
</dbReference>
<dbReference type="CDD" id="cd07765">
    <property type="entry name" value="KRAB_A-box"/>
    <property type="match status" value="1"/>
</dbReference>
<dbReference type="Gene3D" id="6.10.140.140">
    <property type="match status" value="1"/>
</dbReference>
<dbReference type="RefSeq" id="XP_033816417.1">
    <property type="nucleotide sequence ID" value="XM_033960526.1"/>
</dbReference>
<evidence type="ECO:0000313" key="4">
    <source>
        <dbReference type="RefSeq" id="XP_033816417.1"/>
    </source>
</evidence>
<keyword evidence="3" id="KW-1185">Reference proteome</keyword>